<dbReference type="GO" id="GO:0042834">
    <property type="term" value="F:peptidoglycan binding"/>
    <property type="evidence" value="ECO:0007669"/>
    <property type="project" value="InterPro"/>
</dbReference>
<evidence type="ECO:0000256" key="2">
    <source>
        <dbReference type="SAM" id="Phobius"/>
    </source>
</evidence>
<dbReference type="InterPro" id="IPR007730">
    <property type="entry name" value="SPOR-like_dom"/>
</dbReference>
<feature type="region of interest" description="Disordered" evidence="1">
    <location>
        <begin position="1"/>
        <end position="38"/>
    </location>
</feature>
<dbReference type="Proteomes" id="UP000509658">
    <property type="component" value="Chromosome"/>
</dbReference>
<feature type="compositionally biased region" description="Polar residues" evidence="1">
    <location>
        <begin position="66"/>
        <end position="76"/>
    </location>
</feature>
<evidence type="ECO:0000259" key="3">
    <source>
        <dbReference type="PROSITE" id="PS51724"/>
    </source>
</evidence>
<dbReference type="Gene3D" id="3.30.70.1070">
    <property type="entry name" value="Sporulation related repeat"/>
    <property type="match status" value="1"/>
</dbReference>
<dbReference type="RefSeq" id="WP_078482026.1">
    <property type="nucleotide sequence ID" value="NZ_CP054491.1"/>
</dbReference>
<feature type="transmembrane region" description="Helical" evidence="2">
    <location>
        <begin position="41"/>
        <end position="61"/>
    </location>
</feature>
<name>A0A6N0HU22_9GAMM</name>
<evidence type="ECO:0000313" key="4">
    <source>
        <dbReference type="EMBL" id="QKQ25666.1"/>
    </source>
</evidence>
<keyword evidence="2" id="KW-1133">Transmembrane helix</keyword>
<gene>
    <name evidence="4" type="ORF">HUE57_04690</name>
</gene>
<protein>
    <submittedName>
        <fullName evidence="4">SPOR domain-containing protein</fullName>
    </submittedName>
</protein>
<keyword evidence="5" id="KW-1185">Reference proteome</keyword>
<organism evidence="4 5">
    <name type="scientific">Candidatus Reidiella endopervernicosa</name>
    <dbReference type="NCBI Taxonomy" id="2738883"/>
    <lineage>
        <taxon>Bacteria</taxon>
        <taxon>Pseudomonadati</taxon>
        <taxon>Pseudomonadota</taxon>
        <taxon>Gammaproteobacteria</taxon>
        <taxon>Candidatus Reidiella</taxon>
    </lineage>
</organism>
<dbReference type="PANTHER" id="PTHR38687:SF2">
    <property type="entry name" value="CELL DIVISION PROTEIN FTSN"/>
    <property type="match status" value="1"/>
</dbReference>
<dbReference type="InterPro" id="IPR036680">
    <property type="entry name" value="SPOR-like_sf"/>
</dbReference>
<feature type="compositionally biased region" description="Low complexity" evidence="1">
    <location>
        <begin position="26"/>
        <end position="38"/>
    </location>
</feature>
<dbReference type="KEGG" id="rev:HUE57_04690"/>
<keyword evidence="2" id="KW-0472">Membrane</keyword>
<feature type="region of interest" description="Disordered" evidence="1">
    <location>
        <begin position="66"/>
        <end position="93"/>
    </location>
</feature>
<accession>A0A6N0HU22</accession>
<dbReference type="AlphaFoldDB" id="A0A6N0HU22"/>
<feature type="domain" description="SPOR" evidence="3">
    <location>
        <begin position="125"/>
        <end position="205"/>
    </location>
</feature>
<reference evidence="4 5" key="1">
    <citation type="submission" date="2020-05" db="EMBL/GenBank/DDBJ databases">
        <title>Horizontal transmission and recombination maintain forever young bacterial symbiont genomes.</title>
        <authorList>
            <person name="Russell S.L."/>
            <person name="Pepper-Tunick E."/>
            <person name="Svedberg J."/>
            <person name="Byrne A."/>
            <person name="Ruelas Castillo J."/>
            <person name="Vollmers C."/>
            <person name="Beinart R.A."/>
            <person name="Corbett-Detig R."/>
        </authorList>
    </citation>
    <scope>NUCLEOTIDE SEQUENCE [LARGE SCALE GENOMIC DNA]</scope>
    <source>
        <strain evidence="4">Santa_Monica_outfall</strain>
    </source>
</reference>
<dbReference type="EMBL" id="CP054491">
    <property type="protein sequence ID" value="QKQ25666.1"/>
    <property type="molecule type" value="Genomic_DNA"/>
</dbReference>
<keyword evidence="2" id="KW-0812">Transmembrane</keyword>
<dbReference type="InterPro" id="IPR052521">
    <property type="entry name" value="Cell_div_SPOR-domain"/>
</dbReference>
<evidence type="ECO:0000256" key="1">
    <source>
        <dbReference type="SAM" id="MobiDB-lite"/>
    </source>
</evidence>
<dbReference type="SUPFAM" id="SSF110997">
    <property type="entry name" value="Sporulation related repeat"/>
    <property type="match status" value="1"/>
</dbReference>
<sequence length="206" mass="22562">MSTQRDFKNAGSGANKPKPRKRAAPKKSAASGKPAGRSAPGWLWLVAGLLIGLLVAGLVYLKQNPTDNKPVASSTNKPAAVKKPVKKAAPKPVDESPRFDFYDMLPEMEVEVPREAPATSSTKSDQPTARYVLQVGSFRTLKQADSLKAKLAFLGYQATIQTVTVNNNSTWHRVHLGPYTGRKELNKVRAKLWENKINTVPMRISN</sequence>
<dbReference type="Pfam" id="PF05036">
    <property type="entry name" value="SPOR"/>
    <property type="match status" value="1"/>
</dbReference>
<dbReference type="PANTHER" id="PTHR38687">
    <property type="entry name" value="CELL DIVISION PROTEIN DEDD-RELATED"/>
    <property type="match status" value="1"/>
</dbReference>
<dbReference type="PROSITE" id="PS51724">
    <property type="entry name" value="SPOR"/>
    <property type="match status" value="1"/>
</dbReference>
<proteinExistence type="predicted"/>
<evidence type="ECO:0000313" key="5">
    <source>
        <dbReference type="Proteomes" id="UP000509658"/>
    </source>
</evidence>